<dbReference type="SUPFAM" id="SSF56104">
    <property type="entry name" value="SAICAR synthase-like"/>
    <property type="match status" value="1"/>
</dbReference>
<evidence type="ECO:0000256" key="3">
    <source>
        <dbReference type="ARBA" id="ARBA00022598"/>
    </source>
</evidence>
<keyword evidence="6" id="KW-0067">ATP-binding</keyword>
<feature type="domain" description="SAICAR synthetase/ADE2 N-terminal" evidence="9">
    <location>
        <begin position="34"/>
        <end position="278"/>
    </location>
</feature>
<dbReference type="EMBL" id="UINC01038061">
    <property type="protein sequence ID" value="SVB34502.1"/>
    <property type="molecule type" value="Genomic_DNA"/>
</dbReference>
<comment type="pathway">
    <text evidence="1">Purine metabolism; IMP biosynthesis via de novo pathway; 5-amino-1-(5-phospho-D-ribosyl)imidazole-4-carboxamide from 5-amino-1-(5-phospho-D-ribosyl)imidazole-4-carboxylate: step 1/2.</text>
</comment>
<evidence type="ECO:0000256" key="5">
    <source>
        <dbReference type="ARBA" id="ARBA00022755"/>
    </source>
</evidence>
<dbReference type="Gene3D" id="3.30.470.20">
    <property type="entry name" value="ATP-grasp fold, B domain"/>
    <property type="match status" value="1"/>
</dbReference>
<dbReference type="NCBIfam" id="NF009251">
    <property type="entry name" value="PRK12607.1"/>
    <property type="match status" value="1"/>
</dbReference>
<evidence type="ECO:0000256" key="2">
    <source>
        <dbReference type="ARBA" id="ARBA00012217"/>
    </source>
</evidence>
<dbReference type="Pfam" id="PF01259">
    <property type="entry name" value="SAICAR_synt"/>
    <property type="match status" value="1"/>
</dbReference>
<keyword evidence="4" id="KW-0547">Nucleotide-binding</keyword>
<dbReference type="HAMAP" id="MF_00137">
    <property type="entry name" value="SAICAR_synth"/>
    <property type="match status" value="1"/>
</dbReference>
<keyword evidence="5" id="KW-0658">Purine biosynthesis</keyword>
<dbReference type="InterPro" id="IPR028923">
    <property type="entry name" value="SAICAR_synt/ADE2_N"/>
</dbReference>
<dbReference type="GO" id="GO:0006189">
    <property type="term" value="P:'de novo' IMP biosynthetic process"/>
    <property type="evidence" value="ECO:0007669"/>
    <property type="project" value="UniProtKB-UniPathway"/>
</dbReference>
<gene>
    <name evidence="10" type="ORF">METZ01_LOCUS187356</name>
</gene>
<dbReference type="EC" id="6.3.2.6" evidence="2"/>
<evidence type="ECO:0000313" key="10">
    <source>
        <dbReference type="EMBL" id="SVB34502.1"/>
    </source>
</evidence>
<dbReference type="InterPro" id="IPR018236">
    <property type="entry name" value="SAICAR_synthetase_CS"/>
</dbReference>
<accession>A0A382D8Z8</accession>
<name>A0A382D8Z8_9ZZZZ</name>
<keyword evidence="3" id="KW-0436">Ligase</keyword>
<dbReference type="PANTHER" id="PTHR43700">
    <property type="entry name" value="PHOSPHORIBOSYLAMINOIMIDAZOLE-SUCCINOCARBOXAMIDE SYNTHASE"/>
    <property type="match status" value="1"/>
</dbReference>
<proteinExistence type="inferred from homology"/>
<dbReference type="GO" id="GO:0004639">
    <property type="term" value="F:phosphoribosylaminoimidazolesuccinocarboxamide synthase activity"/>
    <property type="evidence" value="ECO:0007669"/>
    <property type="project" value="UniProtKB-EC"/>
</dbReference>
<dbReference type="GO" id="GO:0005524">
    <property type="term" value="F:ATP binding"/>
    <property type="evidence" value="ECO:0007669"/>
    <property type="project" value="UniProtKB-KW"/>
</dbReference>
<evidence type="ECO:0000256" key="8">
    <source>
        <dbReference type="ARBA" id="ARBA00048475"/>
    </source>
</evidence>
<dbReference type="GO" id="GO:0005737">
    <property type="term" value="C:cytoplasm"/>
    <property type="evidence" value="ECO:0007669"/>
    <property type="project" value="TreeGrafter"/>
</dbReference>
<dbReference type="Gene3D" id="3.30.200.20">
    <property type="entry name" value="Phosphorylase Kinase, domain 1"/>
    <property type="match status" value="1"/>
</dbReference>
<evidence type="ECO:0000259" key="9">
    <source>
        <dbReference type="Pfam" id="PF01259"/>
    </source>
</evidence>
<sequence length="328" mass="37275">MNAIESTEHYKGRIKAELNNTLTETSLPSGTKRTGKVRDQYDLGDKVSLITTDRQSAFDRVLASIPFKGQVLNLTSAWWFDQTKNIIPNQVIGVPDPNVTLAKKCEVFPIEFVVRGYITGSTSTALWTVYNNGDRTYCGNIIPEGLVKNQKLDANMLTPTTKEEHHDRPIAPDEIVNEGWMAQEDWDYCSQKALELFAFGQKKAAENDMILVDTKYEMGRDADGTIQLIDEIHTPDSSRYWIAKTYDERMAAGQEPQNIDKEFLRLWFVDNCDPYNDETLPEAPEELVVELSSRYIYLYETITGGVFPFPDAGKPVQERINENLKDVI</sequence>
<dbReference type="FunFam" id="3.30.200.20:FF:000199">
    <property type="entry name" value="Phosphoribosylaminoimidazole-succinocarboxamide synthase"/>
    <property type="match status" value="1"/>
</dbReference>
<evidence type="ECO:0000256" key="1">
    <source>
        <dbReference type="ARBA" id="ARBA00004672"/>
    </source>
</evidence>
<protein>
    <recommendedName>
        <fullName evidence="2">phosphoribosylaminoimidazolesuccinocarboxamide synthase</fullName>
        <ecNumber evidence="2">6.3.2.6</ecNumber>
    </recommendedName>
    <alternativeName>
        <fullName evidence="7">SAICAR synthetase</fullName>
    </alternativeName>
</protein>
<evidence type="ECO:0000256" key="4">
    <source>
        <dbReference type="ARBA" id="ARBA00022741"/>
    </source>
</evidence>
<organism evidence="10">
    <name type="scientific">marine metagenome</name>
    <dbReference type="NCBI Taxonomy" id="408172"/>
    <lineage>
        <taxon>unclassified sequences</taxon>
        <taxon>metagenomes</taxon>
        <taxon>ecological metagenomes</taxon>
    </lineage>
</organism>
<dbReference type="PROSITE" id="PS01057">
    <property type="entry name" value="SAICAR_SYNTHETASE_1"/>
    <property type="match status" value="1"/>
</dbReference>
<dbReference type="CDD" id="cd01414">
    <property type="entry name" value="SAICAR_synt_Sc"/>
    <property type="match status" value="1"/>
</dbReference>
<evidence type="ECO:0000256" key="7">
    <source>
        <dbReference type="ARBA" id="ARBA00030409"/>
    </source>
</evidence>
<dbReference type="AlphaFoldDB" id="A0A382D8Z8"/>
<comment type="catalytic activity">
    <reaction evidence="8">
        <text>5-amino-1-(5-phospho-D-ribosyl)imidazole-4-carboxylate + L-aspartate + ATP = (2S)-2-[5-amino-1-(5-phospho-beta-D-ribosyl)imidazole-4-carboxamido]succinate + ADP + phosphate + 2 H(+)</text>
        <dbReference type="Rhea" id="RHEA:22628"/>
        <dbReference type="ChEBI" id="CHEBI:15378"/>
        <dbReference type="ChEBI" id="CHEBI:29991"/>
        <dbReference type="ChEBI" id="CHEBI:30616"/>
        <dbReference type="ChEBI" id="CHEBI:43474"/>
        <dbReference type="ChEBI" id="CHEBI:58443"/>
        <dbReference type="ChEBI" id="CHEBI:77657"/>
        <dbReference type="ChEBI" id="CHEBI:456216"/>
        <dbReference type="EC" id="6.3.2.6"/>
    </reaction>
</comment>
<evidence type="ECO:0000256" key="6">
    <source>
        <dbReference type="ARBA" id="ARBA00022840"/>
    </source>
</evidence>
<dbReference type="PANTHER" id="PTHR43700:SF1">
    <property type="entry name" value="PHOSPHORIBOSYLAMINOIMIDAZOLE-SUCCINOCARBOXAMIDE SYNTHASE"/>
    <property type="match status" value="1"/>
</dbReference>
<dbReference type="UniPathway" id="UPA00074">
    <property type="reaction ID" value="UER00131"/>
</dbReference>
<reference evidence="10" key="1">
    <citation type="submission" date="2018-05" db="EMBL/GenBank/DDBJ databases">
        <authorList>
            <person name="Lanie J.A."/>
            <person name="Ng W.-L."/>
            <person name="Kazmierczak K.M."/>
            <person name="Andrzejewski T.M."/>
            <person name="Davidsen T.M."/>
            <person name="Wayne K.J."/>
            <person name="Tettelin H."/>
            <person name="Glass J.I."/>
            <person name="Rusch D."/>
            <person name="Podicherti R."/>
            <person name="Tsui H.-C.T."/>
            <person name="Winkler M.E."/>
        </authorList>
    </citation>
    <scope>NUCLEOTIDE SEQUENCE</scope>
</reference>